<dbReference type="NCBIfam" id="NF011470">
    <property type="entry name" value="PRK14887.1"/>
    <property type="match status" value="1"/>
</dbReference>
<evidence type="ECO:0000313" key="2">
    <source>
        <dbReference type="Proteomes" id="UP000001882"/>
    </source>
</evidence>
<dbReference type="GeneID" id="8681642"/>
<gene>
    <name evidence="1" type="ordered locus">MCP_1744</name>
</gene>
<dbReference type="KEGG" id="mpd:MCP_1744"/>
<dbReference type="RefSeq" id="WP_012900494.1">
    <property type="nucleotide sequence ID" value="NC_013665.1"/>
</dbReference>
<dbReference type="OrthoDB" id="107316at2157"/>
<dbReference type="Proteomes" id="UP000001882">
    <property type="component" value="Chromosome"/>
</dbReference>
<proteinExistence type="predicted"/>
<reference evidence="2" key="3">
    <citation type="journal article" date="2011" name="PLoS ONE">
        <title>Genome sequence of a mesophilic hydrogenotrophic methanogen Methanocella paludicola, the first cultivated representative of the order Methanocellales.</title>
        <authorList>
            <person name="Sakai S."/>
            <person name="Takaki Y."/>
            <person name="Shimamura S."/>
            <person name="Sekine M."/>
            <person name="Tajima T."/>
            <person name="Kosugi H."/>
            <person name="Ichikawa N."/>
            <person name="Tasumi E."/>
            <person name="Hiraki A.T."/>
            <person name="Shimizu A."/>
            <person name="Kato Y."/>
            <person name="Nishiko R."/>
            <person name="Mori K."/>
            <person name="Fujita N."/>
            <person name="Imachi H."/>
            <person name="Takai K."/>
        </authorList>
    </citation>
    <scope>NUCLEOTIDE SEQUENCE [LARGE SCALE GENOMIC DNA]</scope>
    <source>
        <strain evidence="2">DSM 17711 / JCM 13418 / NBRC 101707 / SANAE</strain>
    </source>
</reference>
<dbReference type="EMBL" id="AP011532">
    <property type="protein sequence ID" value="BAI61816.1"/>
    <property type="molecule type" value="Genomic_DNA"/>
</dbReference>
<dbReference type="eggNOG" id="arCOG01354">
    <property type="taxonomic scope" value="Archaea"/>
</dbReference>
<keyword evidence="2" id="KW-1185">Reference proteome</keyword>
<name>D1YZE4_METPS</name>
<protein>
    <submittedName>
        <fullName evidence="1">Uncharacterized protein</fullName>
    </submittedName>
</protein>
<dbReference type="AlphaFoldDB" id="D1YZE4"/>
<accession>D1YZE4</accession>
<organism evidence="1 2">
    <name type="scientific">Methanocella paludicola (strain DSM 17711 / JCM 13418 / NBRC 101707 / SANAE)</name>
    <dbReference type="NCBI Taxonomy" id="304371"/>
    <lineage>
        <taxon>Archaea</taxon>
        <taxon>Methanobacteriati</taxon>
        <taxon>Methanobacteriota</taxon>
        <taxon>Stenosarchaea group</taxon>
        <taxon>Methanomicrobia</taxon>
        <taxon>Methanocellales</taxon>
        <taxon>Methanocellaceae</taxon>
        <taxon>Methanocella</taxon>
    </lineage>
</organism>
<sequence>MVACKARLSIESCDARSLAKSICADNISYVKTRYEGGFVVTDVEVDSVGSMLVTLDDILVNLKVANDVLCGRNADEDLKE</sequence>
<dbReference type="STRING" id="304371.MCP_1744"/>
<dbReference type="InParanoid" id="D1YZE4"/>
<evidence type="ECO:0000313" key="1">
    <source>
        <dbReference type="EMBL" id="BAI61816.1"/>
    </source>
</evidence>
<reference evidence="1 2" key="2">
    <citation type="journal article" date="2008" name="Int. J. Syst. Evol. Microbiol.">
        <title>Methanocella paludicola gen. nov., sp. nov., a methane-producing archaeon, the first isolate of the lineage 'Rice Cluster I', and proposal of the new archaeal order Methanocellales ord. nov.</title>
        <authorList>
            <person name="Sakai S."/>
            <person name="Imachi H."/>
            <person name="Hanada S."/>
            <person name="Ohashi A."/>
            <person name="Harada H."/>
            <person name="Kamagata Y."/>
        </authorList>
    </citation>
    <scope>NUCLEOTIDE SEQUENCE [LARGE SCALE GENOMIC DNA]</scope>
    <source>
        <strain evidence="2">DSM 17711 / JCM 13418 / NBRC 101707 / SANAE</strain>
    </source>
</reference>
<reference evidence="1 2" key="1">
    <citation type="journal article" date="2007" name="Appl. Environ. Microbiol.">
        <title>Isolation of key methanogens for global methane emission from rice paddy fields: a novel isolate affiliated with the clone cluster rice cluster I.</title>
        <authorList>
            <person name="Sakai S."/>
            <person name="Imachi H."/>
            <person name="Sekiguchi Y."/>
            <person name="Ohashi A."/>
            <person name="Harada H."/>
            <person name="Kamagata Y."/>
        </authorList>
    </citation>
    <scope>NUCLEOTIDE SEQUENCE [LARGE SCALE GENOMIC DNA]</scope>
    <source>
        <strain evidence="2">DSM 17711 / JCM 13418 / NBRC 101707 / SANAE</strain>
    </source>
</reference>